<gene>
    <name evidence="1" type="ORF">MANES_08G056900v8</name>
</gene>
<protein>
    <submittedName>
        <fullName evidence="1">Uncharacterized protein</fullName>
    </submittedName>
</protein>
<sequence>MIRLCLFQKINCWTLEENFFEMQSLLRVSIALSSKTNHQFIQCKFRPLSYSLNHSTTATSKISLPDRDYSANSNLARSNWLITRLCKEGKINEARQLFDKMREKDVVTWTTMITGYIKCGLLVEARRLFDRVDAMKNVVTWTAMVSGYTLRNRIFEAKRLFEAMPVKNVVSWNTMIDGYAQNGEVDKALEVFERMPERNVVSWNTLITALAQSGRVEEARRLFDEMPKRDVISWTAMVAGLAKNGRVDEAREVFEKMPERNVVSWNTMITGYAKNKRLDEAFELFKKMPKRDLPSWNTMITGFIQNGELRKARAAFNEMPEKNVVSWTTMITGYVQERESEEALKIFMEMIREGQVKPNEGTFVNVLSACSDLAGLGEGHQVHQMISKTAYQDMAFIVSALINMYSKCGELSSARKIFDDGVTSQKDLVSWNCMIAAYAHHGCGKEAIELFNKMRCLGFKPDDVSYVGLLSACSHAGLVEDGLSYFDELIKDGSLQVREDHYTCLVDLCGRAGRLKEAFHLIKQLGIKSSSSIWGALLAGCNVYGDLKIGKLAAVELLKEEPQNAGTYLLLSNIYASCGKWREAARVRLKMKDKGLKKQPGCSWIEVGNRVHVFLARDKSHYQSNLIYSLLHDLNTKMKKTWYVSDNNFIVDGDFLIM</sequence>
<proteinExistence type="predicted"/>
<organism evidence="1 2">
    <name type="scientific">Manihot esculenta</name>
    <name type="common">Cassava</name>
    <name type="synonym">Jatropha manihot</name>
    <dbReference type="NCBI Taxonomy" id="3983"/>
    <lineage>
        <taxon>Eukaryota</taxon>
        <taxon>Viridiplantae</taxon>
        <taxon>Streptophyta</taxon>
        <taxon>Embryophyta</taxon>
        <taxon>Tracheophyta</taxon>
        <taxon>Spermatophyta</taxon>
        <taxon>Magnoliopsida</taxon>
        <taxon>eudicotyledons</taxon>
        <taxon>Gunneridae</taxon>
        <taxon>Pentapetalae</taxon>
        <taxon>rosids</taxon>
        <taxon>fabids</taxon>
        <taxon>Malpighiales</taxon>
        <taxon>Euphorbiaceae</taxon>
        <taxon>Crotonoideae</taxon>
        <taxon>Manihoteae</taxon>
        <taxon>Manihot</taxon>
    </lineage>
</organism>
<evidence type="ECO:0000313" key="2">
    <source>
        <dbReference type="Proteomes" id="UP000091857"/>
    </source>
</evidence>
<comment type="caution">
    <text evidence="1">The sequence shown here is derived from an EMBL/GenBank/DDBJ whole genome shotgun (WGS) entry which is preliminary data.</text>
</comment>
<accession>A0ACB7H8B8</accession>
<evidence type="ECO:0000313" key="1">
    <source>
        <dbReference type="EMBL" id="KAG8648977.1"/>
    </source>
</evidence>
<dbReference type="EMBL" id="CM004394">
    <property type="protein sequence ID" value="KAG8648977.1"/>
    <property type="molecule type" value="Genomic_DNA"/>
</dbReference>
<reference evidence="2" key="1">
    <citation type="journal article" date="2016" name="Nat. Biotechnol.">
        <title>Sequencing wild and cultivated cassava and related species reveals extensive interspecific hybridization and genetic diversity.</title>
        <authorList>
            <person name="Bredeson J.V."/>
            <person name="Lyons J.B."/>
            <person name="Prochnik S.E."/>
            <person name="Wu G.A."/>
            <person name="Ha C.M."/>
            <person name="Edsinger-Gonzales E."/>
            <person name="Grimwood J."/>
            <person name="Schmutz J."/>
            <person name="Rabbi I.Y."/>
            <person name="Egesi C."/>
            <person name="Nauluvula P."/>
            <person name="Lebot V."/>
            <person name="Ndunguru J."/>
            <person name="Mkamilo G."/>
            <person name="Bart R.S."/>
            <person name="Setter T.L."/>
            <person name="Gleadow R.M."/>
            <person name="Kulakow P."/>
            <person name="Ferguson M.E."/>
            <person name="Rounsley S."/>
            <person name="Rokhsar D.S."/>
        </authorList>
    </citation>
    <scope>NUCLEOTIDE SEQUENCE [LARGE SCALE GENOMIC DNA]</scope>
    <source>
        <strain evidence="2">cv. AM560-2</strain>
    </source>
</reference>
<dbReference type="Proteomes" id="UP000091857">
    <property type="component" value="Chromosome 8"/>
</dbReference>
<keyword evidence="2" id="KW-1185">Reference proteome</keyword>
<name>A0ACB7H8B8_MANES</name>